<name>A0AAD8FU43_ACIOX</name>
<comment type="caution">
    <text evidence="2">The sequence shown here is derived from an EMBL/GenBank/DDBJ whole genome shotgun (WGS) entry which is preliminary data.</text>
</comment>
<feature type="region of interest" description="Disordered" evidence="1">
    <location>
        <begin position="1"/>
        <end position="119"/>
    </location>
</feature>
<feature type="compositionally biased region" description="Polar residues" evidence="1">
    <location>
        <begin position="74"/>
        <end position="86"/>
    </location>
</feature>
<proteinExistence type="predicted"/>
<feature type="compositionally biased region" description="Basic and acidic residues" evidence="1">
    <location>
        <begin position="12"/>
        <end position="32"/>
    </location>
</feature>
<gene>
    <name evidence="2" type="ORF">AOXY_G31657</name>
</gene>
<sequence>MKPCQPIFEPFSKLRRDAAAREQGRGGEEREIPAWVPQRGRQRKSSETSGVPKTEDEEEEEEGGEGAGPEADWTSKTDQPIGTEQQPGEERDLPPIPGAVSCEGRGLSEAAGGWGVGGATAGAELEQNLSGEVGGATAGVELEQNLSGEVGGATVGAELEQNRLERDEEAEEREGRGGEGEELARATSPPASLGLYDPPAPPSRLLHRPGTQLRVQSPLC</sequence>
<dbReference type="Proteomes" id="UP001230051">
    <property type="component" value="Unassembled WGS sequence"/>
</dbReference>
<dbReference type="EMBL" id="JAGXEW010000048">
    <property type="protein sequence ID" value="KAK1152072.1"/>
    <property type="molecule type" value="Genomic_DNA"/>
</dbReference>
<reference evidence="2" key="1">
    <citation type="submission" date="2022-02" db="EMBL/GenBank/DDBJ databases">
        <title>Atlantic sturgeon de novo genome assembly.</title>
        <authorList>
            <person name="Stock M."/>
            <person name="Klopp C."/>
            <person name="Guiguen Y."/>
            <person name="Cabau C."/>
            <person name="Parinello H."/>
            <person name="Santidrian Yebra-Pimentel E."/>
            <person name="Kuhl H."/>
            <person name="Dirks R.P."/>
            <person name="Guessner J."/>
            <person name="Wuertz S."/>
            <person name="Du K."/>
            <person name="Schartl M."/>
        </authorList>
    </citation>
    <scope>NUCLEOTIDE SEQUENCE</scope>
    <source>
        <strain evidence="2">STURGEONOMICS-FGT-2020</strain>
        <tissue evidence="2">Whole blood</tissue>
    </source>
</reference>
<feature type="region of interest" description="Disordered" evidence="1">
    <location>
        <begin position="145"/>
        <end position="220"/>
    </location>
</feature>
<protein>
    <submittedName>
        <fullName evidence="2">Uncharacterized protein</fullName>
    </submittedName>
</protein>
<accession>A0AAD8FU43</accession>
<dbReference type="AlphaFoldDB" id="A0AAD8FU43"/>
<organism evidence="2 3">
    <name type="scientific">Acipenser oxyrinchus oxyrinchus</name>
    <dbReference type="NCBI Taxonomy" id="40147"/>
    <lineage>
        <taxon>Eukaryota</taxon>
        <taxon>Metazoa</taxon>
        <taxon>Chordata</taxon>
        <taxon>Craniata</taxon>
        <taxon>Vertebrata</taxon>
        <taxon>Euteleostomi</taxon>
        <taxon>Actinopterygii</taxon>
        <taxon>Chondrostei</taxon>
        <taxon>Acipenseriformes</taxon>
        <taxon>Acipenseridae</taxon>
        <taxon>Acipenser</taxon>
    </lineage>
</organism>
<feature type="compositionally biased region" description="Acidic residues" evidence="1">
    <location>
        <begin position="55"/>
        <end position="64"/>
    </location>
</feature>
<evidence type="ECO:0000313" key="2">
    <source>
        <dbReference type="EMBL" id="KAK1152072.1"/>
    </source>
</evidence>
<feature type="compositionally biased region" description="Basic and acidic residues" evidence="1">
    <location>
        <begin position="173"/>
        <end position="184"/>
    </location>
</feature>
<evidence type="ECO:0000313" key="3">
    <source>
        <dbReference type="Proteomes" id="UP001230051"/>
    </source>
</evidence>
<keyword evidence="3" id="KW-1185">Reference proteome</keyword>
<evidence type="ECO:0000256" key="1">
    <source>
        <dbReference type="SAM" id="MobiDB-lite"/>
    </source>
</evidence>